<dbReference type="NCBIfam" id="NF045611">
    <property type="entry name" value="small_CydP"/>
    <property type="match status" value="1"/>
</dbReference>
<keyword evidence="1" id="KW-0812">Transmembrane</keyword>
<sequence length="78" mass="8799">MLALLRKIAHTAKHRQTSTGLPLWLEISLILCLKVLAIFVLWKLFFSQPSTKKMRLPTPVVEQHLLSSSTQPAPPKTP</sequence>
<feature type="transmembrane region" description="Helical" evidence="1">
    <location>
        <begin position="23"/>
        <end position="46"/>
    </location>
</feature>
<accession>A0ABV6IJ02</accession>
<dbReference type="EMBL" id="JBHLXJ010000015">
    <property type="protein sequence ID" value="MFC0350981.1"/>
    <property type="molecule type" value="Genomic_DNA"/>
</dbReference>
<dbReference type="RefSeq" id="WP_390213532.1">
    <property type="nucleotide sequence ID" value="NZ_JBHLXJ010000015.1"/>
</dbReference>
<gene>
    <name evidence="2" type="primary">cydP</name>
    <name evidence="2" type="ORF">ACFFJH_14280</name>
</gene>
<reference evidence="2 3" key="1">
    <citation type="submission" date="2024-09" db="EMBL/GenBank/DDBJ databases">
        <authorList>
            <person name="Sun Q."/>
            <person name="Mori K."/>
        </authorList>
    </citation>
    <scope>NUCLEOTIDE SEQUENCE [LARGE SCALE GENOMIC DNA]</scope>
    <source>
        <strain evidence="2 3">CCM 8677</strain>
    </source>
</reference>
<keyword evidence="3" id="KW-1185">Reference proteome</keyword>
<evidence type="ECO:0000256" key="1">
    <source>
        <dbReference type="SAM" id="Phobius"/>
    </source>
</evidence>
<evidence type="ECO:0000313" key="2">
    <source>
        <dbReference type="EMBL" id="MFC0350981.1"/>
    </source>
</evidence>
<protein>
    <submittedName>
        <fullName evidence="2">Cytochrome oxidase putative small subunit CydP</fullName>
    </submittedName>
</protein>
<evidence type="ECO:0000313" key="3">
    <source>
        <dbReference type="Proteomes" id="UP001589844"/>
    </source>
</evidence>
<proteinExistence type="predicted"/>
<name>A0ABV6IJ02_9BURK</name>
<comment type="caution">
    <text evidence="2">The sequence shown here is derived from an EMBL/GenBank/DDBJ whole genome shotgun (WGS) entry which is preliminary data.</text>
</comment>
<keyword evidence="1" id="KW-1133">Transmembrane helix</keyword>
<dbReference type="InterPro" id="IPR054636">
    <property type="entry name" value="CydP"/>
</dbReference>
<organism evidence="2 3">
    <name type="scientific">Undibacterium danionis</name>
    <dbReference type="NCBI Taxonomy" id="1812100"/>
    <lineage>
        <taxon>Bacteria</taxon>
        <taxon>Pseudomonadati</taxon>
        <taxon>Pseudomonadota</taxon>
        <taxon>Betaproteobacteria</taxon>
        <taxon>Burkholderiales</taxon>
        <taxon>Oxalobacteraceae</taxon>
        <taxon>Undibacterium</taxon>
    </lineage>
</organism>
<dbReference type="Proteomes" id="UP001589844">
    <property type="component" value="Unassembled WGS sequence"/>
</dbReference>
<keyword evidence="1" id="KW-0472">Membrane</keyword>